<feature type="binding site" evidence="10">
    <location>
        <begin position="275"/>
        <end position="278"/>
    </location>
    <ligand>
        <name>GTP</name>
        <dbReference type="ChEBI" id="CHEBI:37565"/>
    </ligand>
</feature>
<feature type="domain" description="TrmE-type G" evidence="12">
    <location>
        <begin position="221"/>
        <end position="380"/>
    </location>
</feature>
<proteinExistence type="inferred from homology"/>
<feature type="binding site" evidence="10">
    <location>
        <begin position="231"/>
        <end position="236"/>
    </location>
    <ligand>
        <name>GTP</name>
        <dbReference type="ChEBI" id="CHEBI:37565"/>
    </ligand>
</feature>
<dbReference type="Pfam" id="PF12631">
    <property type="entry name" value="MnmE_helical"/>
    <property type="match status" value="1"/>
</dbReference>
<dbReference type="PANTHER" id="PTHR42714:SF2">
    <property type="entry name" value="TRNA MODIFICATION GTPASE GTPBP3, MITOCHONDRIAL"/>
    <property type="match status" value="1"/>
</dbReference>
<evidence type="ECO:0000256" key="9">
    <source>
        <dbReference type="ARBA" id="ARBA00023134"/>
    </source>
</evidence>
<organism evidence="13 14">
    <name type="scientific">Tumebacillus permanentifrigoris</name>
    <dbReference type="NCBI Taxonomy" id="378543"/>
    <lineage>
        <taxon>Bacteria</taxon>
        <taxon>Bacillati</taxon>
        <taxon>Bacillota</taxon>
        <taxon>Bacilli</taxon>
        <taxon>Bacillales</taxon>
        <taxon>Alicyclobacillaceae</taxon>
        <taxon>Tumebacillus</taxon>
    </lineage>
</organism>
<dbReference type="EC" id="3.6.-.-" evidence="10"/>
<accession>A0A316DF88</accession>
<sequence>MKEFDTIAAIATALGEGSISVIRVSGADAVTVVDRIFQGKHALSTVDSHTMNYGNIIDPQTGERVDEVFCAVFRAPRTYSGEDVVEIQGHGGIVAVQRVMRLVLNHGARLAEPGEFTKRAFLNGRIDLSQAEAVIDVIRSKTDAAMKVAFRQVEGGLSVKIKELRQKMVEMLAHIEVTIDYPEHDVEDVTIQHVIREGDTIVEAIDALLGGATTGKILREGLKTVIVGKPNVGKSSLLNALSRTNRAIVTDIEGTTRDILEEHINLRGIPLNIIDTAGIRETEDVVEKIGVERSREALEAADLALLMVDASRPLSDTDRELAELVKVRPTIVILNKLDLPRRADLDELRQIAGEFKIVETSVTTGAGMEQLERAVEDLFLSGGIEGQESTYLSNARHVALLEKARREMSEALESARIGMTLDLVSVDVRNCWMSLGEVVGEAVADDLLDQIFSQFCLGK</sequence>
<keyword evidence="8 10" id="KW-0630">Potassium</keyword>
<feature type="binding site" evidence="10">
    <location>
        <begin position="250"/>
        <end position="256"/>
    </location>
    <ligand>
        <name>GTP</name>
        <dbReference type="ChEBI" id="CHEBI:37565"/>
    </ligand>
</feature>
<evidence type="ECO:0000256" key="6">
    <source>
        <dbReference type="ARBA" id="ARBA00022801"/>
    </source>
</evidence>
<dbReference type="AlphaFoldDB" id="A0A316DF88"/>
<feature type="binding site" evidence="10">
    <location>
        <position position="459"/>
    </location>
    <ligand>
        <name>(6S)-5-formyl-5,6,7,8-tetrahydrofolate</name>
        <dbReference type="ChEBI" id="CHEBI:57457"/>
    </ligand>
</feature>
<evidence type="ECO:0000313" key="14">
    <source>
        <dbReference type="Proteomes" id="UP000245634"/>
    </source>
</evidence>
<comment type="caution">
    <text evidence="10">Lacks conserved residue(s) required for the propagation of feature annotation.</text>
</comment>
<keyword evidence="2 10" id="KW-0963">Cytoplasm</keyword>
<dbReference type="HAMAP" id="MF_00379">
    <property type="entry name" value="GTPase_MnmE"/>
    <property type="match status" value="1"/>
</dbReference>
<evidence type="ECO:0000256" key="4">
    <source>
        <dbReference type="ARBA" id="ARBA00022723"/>
    </source>
</evidence>
<feature type="binding site" evidence="10">
    <location>
        <position position="255"/>
    </location>
    <ligand>
        <name>K(+)</name>
        <dbReference type="ChEBI" id="CHEBI:29103"/>
    </ligand>
</feature>
<dbReference type="GO" id="GO:0005829">
    <property type="term" value="C:cytosol"/>
    <property type="evidence" value="ECO:0007669"/>
    <property type="project" value="TreeGrafter"/>
</dbReference>
<dbReference type="SUPFAM" id="SSF52540">
    <property type="entry name" value="P-loop containing nucleoside triphosphate hydrolases"/>
    <property type="match status" value="1"/>
</dbReference>
<evidence type="ECO:0000256" key="11">
    <source>
        <dbReference type="RuleBase" id="RU003313"/>
    </source>
</evidence>
<evidence type="ECO:0000256" key="2">
    <source>
        <dbReference type="ARBA" id="ARBA00022490"/>
    </source>
</evidence>
<comment type="subcellular location">
    <subcellularLocation>
        <location evidence="10">Cytoplasm</location>
    </subcellularLocation>
</comment>
<dbReference type="InterPro" id="IPR025867">
    <property type="entry name" value="MnmE_helical"/>
</dbReference>
<dbReference type="OrthoDB" id="9805918at2"/>
<protein>
    <recommendedName>
        <fullName evidence="10">tRNA modification GTPase MnmE</fullName>
        <ecNumber evidence="10">3.6.-.-</ecNumber>
    </recommendedName>
</protein>
<dbReference type="Pfam" id="PF01926">
    <property type="entry name" value="MMR_HSR1"/>
    <property type="match status" value="1"/>
</dbReference>
<evidence type="ECO:0000259" key="12">
    <source>
        <dbReference type="PROSITE" id="PS51709"/>
    </source>
</evidence>
<dbReference type="Gene3D" id="3.40.50.300">
    <property type="entry name" value="P-loop containing nucleotide triphosphate hydrolases"/>
    <property type="match status" value="1"/>
</dbReference>
<keyword evidence="6 10" id="KW-0378">Hydrolase</keyword>
<comment type="similarity">
    <text evidence="1 10 11">Belongs to the TRAFAC class TrmE-Era-EngA-EngB-Septin-like GTPase superfamily. TrmE GTPase family.</text>
</comment>
<dbReference type="InterPro" id="IPR027266">
    <property type="entry name" value="TrmE/GcvT-like"/>
</dbReference>
<dbReference type="NCBIfam" id="NF003661">
    <property type="entry name" value="PRK05291.1-3"/>
    <property type="match status" value="1"/>
</dbReference>
<feature type="binding site" evidence="10">
    <location>
        <position position="256"/>
    </location>
    <ligand>
        <name>Mg(2+)</name>
        <dbReference type="ChEBI" id="CHEBI:18420"/>
    </ligand>
</feature>
<keyword evidence="7 10" id="KW-0460">Magnesium</keyword>
<feature type="binding site" evidence="10">
    <location>
        <position position="86"/>
    </location>
    <ligand>
        <name>(6S)-5-formyl-5,6,7,8-tetrahydrofolate</name>
        <dbReference type="ChEBI" id="CHEBI:57457"/>
    </ligand>
</feature>
<keyword evidence="14" id="KW-1185">Reference proteome</keyword>
<dbReference type="GO" id="GO:0046872">
    <property type="term" value="F:metal ion binding"/>
    <property type="evidence" value="ECO:0007669"/>
    <property type="project" value="UniProtKB-KW"/>
</dbReference>
<dbReference type="Pfam" id="PF10396">
    <property type="entry name" value="TrmE_N"/>
    <property type="match status" value="1"/>
</dbReference>
<feature type="binding site" evidence="10">
    <location>
        <position position="252"/>
    </location>
    <ligand>
        <name>K(+)</name>
        <dbReference type="ChEBI" id="CHEBI:29103"/>
    </ligand>
</feature>
<comment type="subunit">
    <text evidence="10">Homodimer. Heterotetramer of two MnmE and two MnmG subunits.</text>
</comment>
<dbReference type="CDD" id="cd14858">
    <property type="entry name" value="TrmE_N"/>
    <property type="match status" value="1"/>
</dbReference>
<evidence type="ECO:0000313" key="13">
    <source>
        <dbReference type="EMBL" id="PWK16605.1"/>
    </source>
</evidence>
<dbReference type="GO" id="GO:0002098">
    <property type="term" value="P:tRNA wobble uridine modification"/>
    <property type="evidence" value="ECO:0007669"/>
    <property type="project" value="TreeGrafter"/>
</dbReference>
<comment type="cofactor">
    <cofactor evidence="10">
        <name>K(+)</name>
        <dbReference type="ChEBI" id="CHEBI:29103"/>
    </cofactor>
    <text evidence="10">Binds 1 potassium ion per subunit.</text>
</comment>
<dbReference type="GO" id="GO:0030488">
    <property type="term" value="P:tRNA methylation"/>
    <property type="evidence" value="ECO:0007669"/>
    <property type="project" value="TreeGrafter"/>
</dbReference>
<keyword evidence="4 10" id="KW-0479">Metal-binding</keyword>
<dbReference type="InterPro" id="IPR005225">
    <property type="entry name" value="Small_GTP-bd"/>
</dbReference>
<comment type="caution">
    <text evidence="13">The sequence shown here is derived from an EMBL/GenBank/DDBJ whole genome shotgun (WGS) entry which is preliminary data.</text>
</comment>
<evidence type="ECO:0000256" key="5">
    <source>
        <dbReference type="ARBA" id="ARBA00022741"/>
    </source>
</evidence>
<keyword evidence="3 10" id="KW-0819">tRNA processing</keyword>
<feature type="binding site" evidence="10">
    <location>
        <position position="235"/>
    </location>
    <ligand>
        <name>Mg(2+)</name>
        <dbReference type="ChEBI" id="CHEBI:18420"/>
    </ligand>
</feature>
<dbReference type="PANTHER" id="PTHR42714">
    <property type="entry name" value="TRNA MODIFICATION GTPASE GTPBP3"/>
    <property type="match status" value="1"/>
</dbReference>
<keyword evidence="9 10" id="KW-0342">GTP-binding</keyword>
<dbReference type="PRINTS" id="PR00449">
    <property type="entry name" value="RASTRNSFRMNG"/>
</dbReference>
<dbReference type="FunFam" id="3.30.1360.120:FF:000003">
    <property type="entry name" value="tRNA modification GTPase MnmE"/>
    <property type="match status" value="1"/>
</dbReference>
<comment type="function">
    <text evidence="10">Exhibits a very high intrinsic GTPase hydrolysis rate. Involved in the addition of a carboxymethylaminomethyl (cmnm) group at the wobble position (U34) of certain tRNAs, forming tRNA-cmnm(5)s(2)U34.</text>
</comment>
<dbReference type="InterPro" id="IPR031168">
    <property type="entry name" value="G_TrmE"/>
</dbReference>
<feature type="binding site" evidence="10">
    <location>
        <position position="23"/>
    </location>
    <ligand>
        <name>(6S)-5-formyl-5,6,7,8-tetrahydrofolate</name>
        <dbReference type="ChEBI" id="CHEBI:57457"/>
    </ligand>
</feature>
<dbReference type="CDD" id="cd04164">
    <property type="entry name" value="trmE"/>
    <property type="match status" value="1"/>
</dbReference>
<keyword evidence="5 10" id="KW-0547">Nucleotide-binding</keyword>
<dbReference type="InterPro" id="IPR006073">
    <property type="entry name" value="GTP-bd"/>
</dbReference>
<dbReference type="InterPro" id="IPR027368">
    <property type="entry name" value="MnmE_dom2"/>
</dbReference>
<evidence type="ECO:0000256" key="8">
    <source>
        <dbReference type="ARBA" id="ARBA00022958"/>
    </source>
</evidence>
<dbReference type="NCBIfam" id="TIGR00231">
    <property type="entry name" value="small_GTP"/>
    <property type="match status" value="1"/>
</dbReference>
<dbReference type="GO" id="GO:0005525">
    <property type="term" value="F:GTP binding"/>
    <property type="evidence" value="ECO:0007669"/>
    <property type="project" value="UniProtKB-UniRule"/>
</dbReference>
<dbReference type="FunFam" id="3.40.50.300:FF:000494">
    <property type="entry name" value="tRNA modification GTPase MnmE"/>
    <property type="match status" value="1"/>
</dbReference>
<gene>
    <name evidence="10" type="primary">mnmE</name>
    <name evidence="10" type="synonym">trmE</name>
    <name evidence="13" type="ORF">C7459_101471</name>
</gene>
<name>A0A316DF88_9BACL</name>
<dbReference type="InterPro" id="IPR027417">
    <property type="entry name" value="P-loop_NTPase"/>
</dbReference>
<dbReference type="InterPro" id="IPR004520">
    <property type="entry name" value="GTPase_MnmE"/>
</dbReference>
<dbReference type="GO" id="GO:0003924">
    <property type="term" value="F:GTPase activity"/>
    <property type="evidence" value="ECO:0007669"/>
    <property type="project" value="UniProtKB-UniRule"/>
</dbReference>
<evidence type="ECO:0000256" key="3">
    <source>
        <dbReference type="ARBA" id="ARBA00022694"/>
    </source>
</evidence>
<evidence type="ECO:0000256" key="10">
    <source>
        <dbReference type="HAMAP-Rule" id="MF_00379"/>
    </source>
</evidence>
<dbReference type="PROSITE" id="PS51709">
    <property type="entry name" value="G_TRME"/>
    <property type="match status" value="1"/>
</dbReference>
<dbReference type="Gene3D" id="1.20.120.430">
    <property type="entry name" value="tRNA modification GTPase MnmE domain 2"/>
    <property type="match status" value="1"/>
</dbReference>
<dbReference type="InterPro" id="IPR018948">
    <property type="entry name" value="GTP-bd_TrmE_N"/>
</dbReference>
<dbReference type="Gene3D" id="3.30.1360.120">
    <property type="entry name" value="Probable tRNA modification gtpase trme, domain 1"/>
    <property type="match status" value="1"/>
</dbReference>
<reference evidence="13 14" key="1">
    <citation type="submission" date="2018-05" db="EMBL/GenBank/DDBJ databases">
        <title>Genomic Encyclopedia of Type Strains, Phase IV (KMG-IV): sequencing the most valuable type-strain genomes for metagenomic binning, comparative biology and taxonomic classification.</title>
        <authorList>
            <person name="Goeker M."/>
        </authorList>
    </citation>
    <scope>NUCLEOTIDE SEQUENCE [LARGE SCALE GENOMIC DNA]</scope>
    <source>
        <strain evidence="13 14">DSM 18773</strain>
    </source>
</reference>
<feature type="binding site" evidence="10">
    <location>
        <position position="231"/>
    </location>
    <ligand>
        <name>K(+)</name>
        <dbReference type="ChEBI" id="CHEBI:29103"/>
    </ligand>
</feature>
<dbReference type="EMBL" id="QGGL01000001">
    <property type="protein sequence ID" value="PWK16605.1"/>
    <property type="molecule type" value="Genomic_DNA"/>
</dbReference>
<dbReference type="GO" id="GO:0042802">
    <property type="term" value="F:identical protein binding"/>
    <property type="evidence" value="ECO:0007669"/>
    <property type="project" value="UniProtKB-ARBA"/>
</dbReference>
<evidence type="ECO:0000256" key="7">
    <source>
        <dbReference type="ARBA" id="ARBA00022842"/>
    </source>
</evidence>
<dbReference type="Proteomes" id="UP000245634">
    <property type="component" value="Unassembled WGS sequence"/>
</dbReference>
<dbReference type="NCBIfam" id="TIGR00450">
    <property type="entry name" value="mnmE_trmE_thdF"/>
    <property type="match status" value="1"/>
</dbReference>
<feature type="binding site" evidence="10">
    <location>
        <position position="125"/>
    </location>
    <ligand>
        <name>(6S)-5-formyl-5,6,7,8-tetrahydrofolate</name>
        <dbReference type="ChEBI" id="CHEBI:57457"/>
    </ligand>
</feature>
<dbReference type="RefSeq" id="WP_109685839.1">
    <property type="nucleotide sequence ID" value="NZ_QGGL01000001.1"/>
</dbReference>
<evidence type="ECO:0000256" key="1">
    <source>
        <dbReference type="ARBA" id="ARBA00011043"/>
    </source>
</evidence>
<feature type="binding site" evidence="10">
    <location>
        <position position="250"/>
    </location>
    <ligand>
        <name>K(+)</name>
        <dbReference type="ChEBI" id="CHEBI:29103"/>
    </ligand>
</feature>